<proteinExistence type="predicted"/>
<name>A0ABV2K0W1_9GAMM</name>
<dbReference type="EMBL" id="JBEPMU010000009">
    <property type="protein sequence ID" value="MET3654719.1"/>
    <property type="molecule type" value="Genomic_DNA"/>
</dbReference>
<keyword evidence="2" id="KW-1185">Reference proteome</keyword>
<dbReference type="Proteomes" id="UP001549184">
    <property type="component" value="Unassembled WGS sequence"/>
</dbReference>
<reference evidence="1 2" key="1">
    <citation type="submission" date="2024-06" db="EMBL/GenBank/DDBJ databases">
        <title>Sorghum-associated microbial communities from plants grown in Nebraska, USA.</title>
        <authorList>
            <person name="Schachtman D."/>
        </authorList>
    </citation>
    <scope>NUCLEOTIDE SEQUENCE [LARGE SCALE GENOMIC DNA]</scope>
    <source>
        <strain evidence="1 2">1073</strain>
    </source>
</reference>
<organism evidence="1 2">
    <name type="scientific">Dyella japonica</name>
    <dbReference type="NCBI Taxonomy" id="231455"/>
    <lineage>
        <taxon>Bacteria</taxon>
        <taxon>Pseudomonadati</taxon>
        <taxon>Pseudomonadota</taxon>
        <taxon>Gammaproteobacteria</taxon>
        <taxon>Lysobacterales</taxon>
        <taxon>Rhodanobacteraceae</taxon>
        <taxon>Dyella</taxon>
    </lineage>
</organism>
<accession>A0ABV2K0W1</accession>
<comment type="caution">
    <text evidence="1">The sequence shown here is derived from an EMBL/GenBank/DDBJ whole genome shotgun (WGS) entry which is preliminary data.</text>
</comment>
<evidence type="ECO:0000313" key="2">
    <source>
        <dbReference type="Proteomes" id="UP001549184"/>
    </source>
</evidence>
<evidence type="ECO:0000313" key="1">
    <source>
        <dbReference type="EMBL" id="MET3654719.1"/>
    </source>
</evidence>
<protein>
    <submittedName>
        <fullName evidence="1">Uncharacterized protein</fullName>
    </submittedName>
</protein>
<gene>
    <name evidence="1" type="ORF">ABIC75_004467</name>
</gene>
<sequence>MTRTIPLVDQQGRAFEARIDIRHENYGVAWSARCWDSGYPVGMVTGQSASEAEVDTDVRASVRAAGIHGLRRDH</sequence>